<reference evidence="14" key="1">
    <citation type="submission" date="2019-05" db="EMBL/GenBank/DDBJ databases">
        <authorList>
            <person name="Piombo E."/>
        </authorList>
    </citation>
    <scope>NUCLEOTIDE SEQUENCE</scope>
    <source>
        <strain evidence="14">C2S</strain>
    </source>
</reference>
<protein>
    <recommendedName>
        <fullName evidence="4">Polynucleotide 5'-hydroxyl-kinase GRC3</fullName>
    </recommendedName>
    <alternativeName>
        <fullName evidence="3">Polynucleotide 5'-hydroxyl-kinase grc3</fullName>
    </alternativeName>
</protein>
<dbReference type="GO" id="GO:0031124">
    <property type="term" value="P:mRNA 3'-end processing"/>
    <property type="evidence" value="ECO:0007669"/>
    <property type="project" value="UniProtKB-UniRule"/>
</dbReference>
<dbReference type="InterPro" id="IPR018606">
    <property type="entry name" value="Arb1"/>
</dbReference>
<proteinExistence type="inferred from homology"/>
<gene>
    <name evidence="9" type="primary">CLP1</name>
    <name evidence="14" type="ORF">C2S_1620</name>
</gene>
<keyword evidence="5 9" id="KW-0507">mRNA processing</keyword>
<evidence type="ECO:0000256" key="2">
    <source>
        <dbReference type="ARBA" id="ARBA00004123"/>
    </source>
</evidence>
<dbReference type="AlphaFoldDB" id="A0A9Q9RUN3"/>
<dbReference type="InterPro" id="IPR032319">
    <property type="entry name" value="CLP1_P"/>
</dbReference>
<comment type="subunit">
    <text evidence="9">Component of a pre-mRNA cleavage factor complex. Interacts directly with PCF11.</text>
</comment>
<dbReference type="GO" id="GO:0051731">
    <property type="term" value="F:polynucleotide 5'-hydroxyl-kinase activity"/>
    <property type="evidence" value="ECO:0007669"/>
    <property type="project" value="InterPro"/>
</dbReference>
<dbReference type="Gene3D" id="2.60.120.1030">
    <property type="entry name" value="Clp1, DNA binding domain"/>
    <property type="match status" value="1"/>
</dbReference>
<evidence type="ECO:0000256" key="4">
    <source>
        <dbReference type="ARBA" id="ARBA00019824"/>
    </source>
</evidence>
<comment type="function">
    <text evidence="1">Polynucleotide 5'-kinase involved in rRNA processing.</text>
</comment>
<dbReference type="PANTHER" id="PTHR12755">
    <property type="entry name" value="CLEAVAGE/POLYADENYLATION FACTOR IA SUBUNIT CLP1P"/>
    <property type="match status" value="1"/>
</dbReference>
<dbReference type="GO" id="GO:0005849">
    <property type="term" value="C:mRNA cleavage factor complex"/>
    <property type="evidence" value="ECO:0007669"/>
    <property type="project" value="UniProtKB-UniRule"/>
</dbReference>
<dbReference type="Pfam" id="PF06807">
    <property type="entry name" value="Clp1"/>
    <property type="match status" value="1"/>
</dbReference>
<evidence type="ECO:0000313" key="15">
    <source>
        <dbReference type="Proteomes" id="UP000760494"/>
    </source>
</evidence>
<name>A0A9Q9RUN3_FUSFU</name>
<comment type="similarity">
    <text evidence="9">Belongs to the Clp1 family. Clp1 subfamily.</text>
</comment>
<dbReference type="InterPro" id="IPR027417">
    <property type="entry name" value="P-loop_NTPase"/>
</dbReference>
<dbReference type="Gene3D" id="3.40.50.300">
    <property type="entry name" value="P-loop containing nucleotide triphosphate hydrolases"/>
    <property type="match status" value="1"/>
</dbReference>
<feature type="domain" description="Clp1 N-terminal" evidence="12">
    <location>
        <begin position="461"/>
        <end position="554"/>
    </location>
</feature>
<keyword evidence="8 9" id="KW-0539">Nucleus</keyword>
<dbReference type="HAMAP" id="MF_03035">
    <property type="entry name" value="Clp1"/>
    <property type="match status" value="1"/>
</dbReference>
<dbReference type="InterPro" id="IPR010655">
    <property type="entry name" value="Clp1_C"/>
</dbReference>
<accession>A0A9Q9RUN3</accession>
<dbReference type="InterPro" id="IPR038238">
    <property type="entry name" value="Clp1_C_sf"/>
</dbReference>
<dbReference type="InterPro" id="IPR032324">
    <property type="entry name" value="Clp1_N"/>
</dbReference>
<feature type="region of interest" description="Disordered" evidence="10">
    <location>
        <begin position="430"/>
        <end position="453"/>
    </location>
</feature>
<dbReference type="PANTHER" id="PTHR12755:SF6">
    <property type="entry name" value="POLYRIBONUCLEOTIDE 5'-HYDROXYL-KINASE CLP1"/>
    <property type="match status" value="1"/>
</dbReference>
<dbReference type="EMBL" id="CABFJX010000374">
    <property type="protein sequence ID" value="VTT74340.1"/>
    <property type="molecule type" value="Genomic_DNA"/>
</dbReference>
<feature type="binding site" evidence="9">
    <location>
        <position position="504"/>
    </location>
    <ligand>
        <name>ATP</name>
        <dbReference type="ChEBI" id="CHEBI:30616"/>
    </ligand>
</feature>
<keyword evidence="7 9" id="KW-0067">ATP-binding</keyword>
<comment type="subcellular location">
    <subcellularLocation>
        <location evidence="2 9">Nucleus</location>
    </subcellularLocation>
</comment>
<evidence type="ECO:0000256" key="3">
    <source>
        <dbReference type="ARBA" id="ARBA00018706"/>
    </source>
</evidence>
<dbReference type="InterPro" id="IPR045116">
    <property type="entry name" value="Clp1/Grc3"/>
</dbReference>
<dbReference type="GO" id="GO:0031047">
    <property type="term" value="P:regulatory ncRNA-mediated gene silencing"/>
    <property type="evidence" value="ECO:0007669"/>
    <property type="project" value="InterPro"/>
</dbReference>
<evidence type="ECO:0000256" key="7">
    <source>
        <dbReference type="ARBA" id="ARBA00022840"/>
    </source>
</evidence>
<organism evidence="14 15">
    <name type="scientific">Fusarium fujikuroi</name>
    <name type="common">Bakanae and foot rot disease fungus</name>
    <name type="synonym">Gibberella fujikuroi</name>
    <dbReference type="NCBI Taxonomy" id="5127"/>
    <lineage>
        <taxon>Eukaryota</taxon>
        <taxon>Fungi</taxon>
        <taxon>Dikarya</taxon>
        <taxon>Ascomycota</taxon>
        <taxon>Pezizomycotina</taxon>
        <taxon>Sordariomycetes</taxon>
        <taxon>Hypocreomycetidae</taxon>
        <taxon>Hypocreales</taxon>
        <taxon>Nectriaceae</taxon>
        <taxon>Fusarium</taxon>
        <taxon>Fusarium fujikuroi species complex</taxon>
    </lineage>
</organism>
<comment type="caution">
    <text evidence="14">The sequence shown here is derived from an EMBL/GenBank/DDBJ whole genome shotgun (WGS) entry which is preliminary data.</text>
</comment>
<evidence type="ECO:0000256" key="1">
    <source>
        <dbReference type="ARBA" id="ARBA00003798"/>
    </source>
</evidence>
<dbReference type="Gene3D" id="2.40.30.330">
    <property type="entry name" value="Pre-mRNA cleavage complex subunit Clp1, C-terminal domain"/>
    <property type="match status" value="1"/>
</dbReference>
<dbReference type="GO" id="GO:0033167">
    <property type="term" value="C:ARC complex"/>
    <property type="evidence" value="ECO:0007669"/>
    <property type="project" value="InterPro"/>
</dbReference>
<comment type="function">
    <text evidence="9">Required for endonucleolytic cleavage during polyadenylation-dependent pre-mRNA 3'-end formation.</text>
</comment>
<keyword evidence="6 9" id="KW-0547">Nucleotide-binding</keyword>
<evidence type="ECO:0000313" key="14">
    <source>
        <dbReference type="EMBL" id="VTT74340.1"/>
    </source>
</evidence>
<feature type="binding site" evidence="9">
    <location>
        <begin position="571"/>
        <end position="576"/>
    </location>
    <ligand>
        <name>ATP</name>
        <dbReference type="ChEBI" id="CHEBI:30616"/>
    </ligand>
</feature>
<dbReference type="SUPFAM" id="SSF52540">
    <property type="entry name" value="P-loop containing nucleoside triphosphate hydrolases"/>
    <property type="match status" value="1"/>
</dbReference>
<evidence type="ECO:0000259" key="12">
    <source>
        <dbReference type="Pfam" id="PF16573"/>
    </source>
</evidence>
<evidence type="ECO:0000259" key="13">
    <source>
        <dbReference type="Pfam" id="PF16575"/>
    </source>
</evidence>
<dbReference type="Pfam" id="PF16573">
    <property type="entry name" value="CLP1_N"/>
    <property type="match status" value="1"/>
</dbReference>
<dbReference type="GO" id="GO:0005524">
    <property type="term" value="F:ATP binding"/>
    <property type="evidence" value="ECO:0007669"/>
    <property type="project" value="UniProtKB-UniRule"/>
</dbReference>
<sequence>MAEDSKPQIEEPLALPESLQGIAKKSRKRKGKTLINRGPTALPKNRGSGFEEYFADPPLTPVEATEEKNEIYSPDLPFAERMQSCIQRFRSRRRLQGDRGLYFNEYLFLGGVDTTPNTFGGLSQQELKELTPAQRREATATDIIWANSQGGDKFYDGDDKKWSVDFAAVVAGFFSVSLVHLTSFEPKRMEEGIDTIKNFLRYVLQHDVCPEYGDSVNEALELCKTASVEWPMIRQLMADLPGNFTLACSEIFYGEATDEHWSFQTFKRPKGFDPKAVFFAAFALMDEPELFEKLSLKEPSIFSEYTCTLELVEVIRPEEDIVKRFNSLVIGDKAANHVPVGKAVFKQGYIQDDWENPWSGEWPVKEDTITIFLDDALLANMMPGLRTVATICELDAGLRFLKSVEMIVPSFFIFLPQELMRHYKEPRVDDRVAPSTRNAQKGKGLGQIPTQPTASSTRVITLRPACEWRFQVSSPVIVKLLSGTAEKDGVELGPKNAYTFAGVKSKILTWHGCELEIDGRCDVDSVAEYANPTDNPANVHVNLHGQLNDMRQKAAREGTEGPRVLIVGPADVGKTTVARTLTSYATRQGYQPLVVNANPKEGMLSLPGTLSASVLATVLDVEAVDGWGSTPTSGPNSVPVKLPLVFYYGRASPDEDPDFYRELMSKLAGSVSARLSEDEGVKSSGVIIDGMGLPEQSKDEYELVAHIVDEFSVNVIIVIGSTCITSELSKRFSNERTSLGEPISIVPIDKSDGVVVRDEAFLQHVREAAIKEYFFGDSKRTLSPLIQQVDFDSVIVYHNSDEYSHSQGVTREDPSTPMQQWTFAIMHATPKESPDTVRAASVMGFLYVSDVDEERRKIKLLSPVSGRLGDQPLVWGKWPEPFINLLG</sequence>
<feature type="binding site" evidence="9">
    <location>
        <position position="467"/>
    </location>
    <ligand>
        <name>ATP</name>
        <dbReference type="ChEBI" id="CHEBI:30616"/>
    </ligand>
</feature>
<evidence type="ECO:0000256" key="10">
    <source>
        <dbReference type="SAM" id="MobiDB-lite"/>
    </source>
</evidence>
<evidence type="ECO:0000256" key="6">
    <source>
        <dbReference type="ARBA" id="ARBA00022741"/>
    </source>
</evidence>
<evidence type="ECO:0000256" key="9">
    <source>
        <dbReference type="HAMAP-Rule" id="MF_03035"/>
    </source>
</evidence>
<dbReference type="InterPro" id="IPR038239">
    <property type="entry name" value="Clp1_N_sf"/>
</dbReference>
<feature type="domain" description="Clp1 P-loop" evidence="13">
    <location>
        <begin position="568"/>
        <end position="775"/>
    </location>
</feature>
<dbReference type="GO" id="GO:0006388">
    <property type="term" value="P:tRNA splicing, via endonucleolytic cleavage and ligation"/>
    <property type="evidence" value="ECO:0007669"/>
    <property type="project" value="TreeGrafter"/>
</dbReference>
<dbReference type="Pfam" id="PF09692">
    <property type="entry name" value="Arb1"/>
    <property type="match status" value="1"/>
</dbReference>
<evidence type="ECO:0000256" key="5">
    <source>
        <dbReference type="ARBA" id="ARBA00022664"/>
    </source>
</evidence>
<evidence type="ECO:0000256" key="8">
    <source>
        <dbReference type="ARBA" id="ARBA00023242"/>
    </source>
</evidence>
<evidence type="ECO:0000259" key="11">
    <source>
        <dbReference type="Pfam" id="PF06807"/>
    </source>
</evidence>
<dbReference type="Pfam" id="PF16575">
    <property type="entry name" value="CLP1_P"/>
    <property type="match status" value="1"/>
</dbReference>
<dbReference type="Proteomes" id="UP000760494">
    <property type="component" value="Unassembled WGS sequence"/>
</dbReference>
<dbReference type="CDD" id="cd01983">
    <property type="entry name" value="SIMIBI"/>
    <property type="match status" value="1"/>
</dbReference>
<feature type="region of interest" description="Disordered" evidence="10">
    <location>
        <begin position="1"/>
        <end position="50"/>
    </location>
</feature>
<dbReference type="InterPro" id="IPR028606">
    <property type="entry name" value="Clp1"/>
</dbReference>
<feature type="domain" description="Clp1 C-terminal" evidence="11">
    <location>
        <begin position="782"/>
        <end position="880"/>
    </location>
</feature>